<proteinExistence type="predicted"/>
<evidence type="ECO:0000256" key="2">
    <source>
        <dbReference type="SAM" id="Phobius"/>
    </source>
</evidence>
<dbReference type="EMBL" id="JACYCF010000014">
    <property type="protein sequence ID" value="KAF8752773.1"/>
    <property type="molecule type" value="Genomic_DNA"/>
</dbReference>
<organism evidence="3 4">
    <name type="scientific">Rhizoctonia solani</name>
    <dbReference type="NCBI Taxonomy" id="456999"/>
    <lineage>
        <taxon>Eukaryota</taxon>
        <taxon>Fungi</taxon>
        <taxon>Dikarya</taxon>
        <taxon>Basidiomycota</taxon>
        <taxon>Agaricomycotina</taxon>
        <taxon>Agaricomycetes</taxon>
        <taxon>Cantharellales</taxon>
        <taxon>Ceratobasidiaceae</taxon>
        <taxon>Rhizoctonia</taxon>
    </lineage>
</organism>
<dbReference type="InterPro" id="IPR050307">
    <property type="entry name" value="Sterol_Desaturase_Related"/>
</dbReference>
<evidence type="ECO:0000313" key="4">
    <source>
        <dbReference type="Proteomes" id="UP000614334"/>
    </source>
</evidence>
<reference evidence="3" key="1">
    <citation type="submission" date="2020-09" db="EMBL/GenBank/DDBJ databases">
        <title>Comparative genome analyses of four rice-infecting Rhizoctonia solani isolates reveal extensive enrichment of homogalacturonan modification genes.</title>
        <authorList>
            <person name="Lee D.-Y."/>
            <person name="Jeon J."/>
            <person name="Kim K.-T."/>
            <person name="Cheong K."/>
            <person name="Song H."/>
            <person name="Choi G."/>
            <person name="Ko J."/>
            <person name="Opiyo S.O."/>
            <person name="Zuo S."/>
            <person name="Madhav S."/>
            <person name="Lee Y.-H."/>
            <person name="Wang G.-L."/>
        </authorList>
    </citation>
    <scope>NUCLEOTIDE SEQUENCE</scope>
    <source>
        <strain evidence="3">AG1-IA B2</strain>
    </source>
</reference>
<feature type="region of interest" description="Disordered" evidence="1">
    <location>
        <begin position="85"/>
        <end position="151"/>
    </location>
</feature>
<name>A0A8H7IA42_9AGAM</name>
<keyword evidence="2" id="KW-1133">Transmembrane helix</keyword>
<gene>
    <name evidence="3" type="ORF">RHS01_07414</name>
</gene>
<comment type="caution">
    <text evidence="3">The sequence shown here is derived from an EMBL/GenBank/DDBJ whole genome shotgun (WGS) entry which is preliminary data.</text>
</comment>
<evidence type="ECO:0000313" key="3">
    <source>
        <dbReference type="EMBL" id="KAF8752773.1"/>
    </source>
</evidence>
<accession>A0A8H7IA42</accession>
<keyword evidence="2" id="KW-0472">Membrane</keyword>
<sequence>MNSTTLGHHASAQELYAAAGTDFSNLSWLETQWAAWYIWIGNPIIATGLMSFIMHEVVYFGRCIPWIIIDAMPYFNRWKLQPGKVPSAKSNGNAPNSCSFPTLPSNSPKSGSSTPWQKHAACRPGKSRSHRGKPSPPKSHSSSSLKTPFTISPTKPPLWTPVQAHHKIHHKYSAPFGLAAEYAHPAEVLILERARSADRCCTAGSPKTCTFSPYFPWSLNRIIPFWSGADHHDFHHMAFVNNYSTSFRWLDYMFGTDDKYRAYKARLASASAKDRAELEKKLLEETEQEGIVAANEAEKKSAFGRKGKRD</sequence>
<feature type="transmembrane region" description="Helical" evidence="2">
    <location>
        <begin position="34"/>
        <end position="54"/>
    </location>
</feature>
<protein>
    <submittedName>
        <fullName evidence="3">Sterol oxidase</fullName>
    </submittedName>
</protein>
<dbReference type="Proteomes" id="UP000614334">
    <property type="component" value="Unassembled WGS sequence"/>
</dbReference>
<dbReference type="AlphaFoldDB" id="A0A8H7IA42"/>
<evidence type="ECO:0000256" key="1">
    <source>
        <dbReference type="SAM" id="MobiDB-lite"/>
    </source>
</evidence>
<dbReference type="PANTHER" id="PTHR11863">
    <property type="entry name" value="STEROL DESATURASE"/>
    <property type="match status" value="1"/>
</dbReference>
<keyword evidence="2" id="KW-0812">Transmembrane</keyword>
<feature type="compositionally biased region" description="Polar residues" evidence="1">
    <location>
        <begin position="88"/>
        <end position="116"/>
    </location>
</feature>